<dbReference type="AlphaFoldDB" id="K0T741"/>
<evidence type="ECO:0000256" key="1">
    <source>
        <dbReference type="PROSITE-ProRule" id="PRU00267"/>
    </source>
</evidence>
<dbReference type="EMBL" id="AGNL01015194">
    <property type="protein sequence ID" value="EJK66212.1"/>
    <property type="molecule type" value="Genomic_DNA"/>
</dbReference>
<keyword evidence="5" id="KW-1185">Reference proteome</keyword>
<dbReference type="GO" id="GO:0003677">
    <property type="term" value="F:DNA binding"/>
    <property type="evidence" value="ECO:0007669"/>
    <property type="project" value="UniProtKB-UniRule"/>
</dbReference>
<feature type="region of interest" description="Disordered" evidence="2">
    <location>
        <begin position="591"/>
        <end position="615"/>
    </location>
</feature>
<dbReference type="Gene3D" id="6.10.140.530">
    <property type="match status" value="7"/>
</dbReference>
<comment type="caution">
    <text evidence="4">The sequence shown here is derived from an EMBL/GenBank/DDBJ whole genome shotgun (WGS) entry which is preliminary data.</text>
</comment>
<feature type="region of interest" description="Disordered" evidence="2">
    <location>
        <begin position="1"/>
        <end position="96"/>
    </location>
</feature>
<dbReference type="Pfam" id="PF00505">
    <property type="entry name" value="HMG_box"/>
    <property type="match status" value="2"/>
</dbReference>
<evidence type="ECO:0000256" key="2">
    <source>
        <dbReference type="SAM" id="MobiDB-lite"/>
    </source>
</evidence>
<keyword evidence="1" id="KW-0539">Nucleus</keyword>
<dbReference type="PANTHER" id="PTHR33418">
    <property type="entry name" value="HELICASE-ASSOCIATED"/>
    <property type="match status" value="1"/>
</dbReference>
<feature type="DNA-binding region" description="HMG box" evidence="1">
    <location>
        <begin position="714"/>
        <end position="782"/>
    </location>
</feature>
<reference evidence="4 5" key="1">
    <citation type="journal article" date="2012" name="Genome Biol.">
        <title>Genome and low-iron response of an oceanic diatom adapted to chronic iron limitation.</title>
        <authorList>
            <person name="Lommer M."/>
            <person name="Specht M."/>
            <person name="Roy A.S."/>
            <person name="Kraemer L."/>
            <person name="Andreson R."/>
            <person name="Gutowska M.A."/>
            <person name="Wolf J."/>
            <person name="Bergner S.V."/>
            <person name="Schilhabel M.B."/>
            <person name="Klostermeier U.C."/>
            <person name="Beiko R.G."/>
            <person name="Rosenstiel P."/>
            <person name="Hippler M."/>
            <person name="Laroche J."/>
        </authorList>
    </citation>
    <scope>NUCLEOTIDE SEQUENCE [LARGE SCALE GENOMIC DNA]</scope>
    <source>
        <strain evidence="4 5">CCMP1005</strain>
    </source>
</reference>
<gene>
    <name evidence="4" type="ORF">THAOC_12881</name>
</gene>
<feature type="domain" description="HMG box" evidence="3">
    <location>
        <begin position="615"/>
        <end position="683"/>
    </location>
</feature>
<dbReference type="InterPro" id="IPR005114">
    <property type="entry name" value="Helicase_assoc"/>
</dbReference>
<feature type="compositionally biased region" description="Acidic residues" evidence="2">
    <location>
        <begin position="690"/>
        <end position="700"/>
    </location>
</feature>
<evidence type="ECO:0000313" key="4">
    <source>
        <dbReference type="EMBL" id="EJK66212.1"/>
    </source>
</evidence>
<feature type="region of interest" description="Disordered" evidence="2">
    <location>
        <begin position="690"/>
        <end position="710"/>
    </location>
</feature>
<dbReference type="Pfam" id="PF03457">
    <property type="entry name" value="HA"/>
    <property type="match status" value="6"/>
</dbReference>
<evidence type="ECO:0000313" key="5">
    <source>
        <dbReference type="Proteomes" id="UP000266841"/>
    </source>
</evidence>
<dbReference type="OMA" id="WDERYEM"/>
<proteinExistence type="predicted"/>
<feature type="compositionally biased region" description="Basic and acidic residues" evidence="2">
    <location>
        <begin position="54"/>
        <end position="69"/>
    </location>
</feature>
<dbReference type="Proteomes" id="UP000266841">
    <property type="component" value="Unassembled WGS sequence"/>
</dbReference>
<dbReference type="SUPFAM" id="SSF47095">
    <property type="entry name" value="HMG-box"/>
    <property type="match status" value="2"/>
</dbReference>
<dbReference type="InterPro" id="IPR036910">
    <property type="entry name" value="HMG_box_dom_sf"/>
</dbReference>
<feature type="DNA-binding region" description="HMG box" evidence="1">
    <location>
        <begin position="615"/>
        <end position="683"/>
    </location>
</feature>
<dbReference type="InterPro" id="IPR009071">
    <property type="entry name" value="HMG_box_dom"/>
</dbReference>
<organism evidence="4 5">
    <name type="scientific">Thalassiosira oceanica</name>
    <name type="common">Marine diatom</name>
    <dbReference type="NCBI Taxonomy" id="159749"/>
    <lineage>
        <taxon>Eukaryota</taxon>
        <taxon>Sar</taxon>
        <taxon>Stramenopiles</taxon>
        <taxon>Ochrophyta</taxon>
        <taxon>Bacillariophyta</taxon>
        <taxon>Coscinodiscophyceae</taxon>
        <taxon>Thalassiosirophycidae</taxon>
        <taxon>Thalassiosirales</taxon>
        <taxon>Thalassiosiraceae</taxon>
        <taxon>Thalassiosira</taxon>
    </lineage>
</organism>
<dbReference type="OrthoDB" id="38138at2759"/>
<sequence>MEGINNGATSSTVDALLPSFPDPEPLGPPGLGVPDPHANGEPGAGGGGAPPPPEFDHGPPDGEVPHPHPEGVVPMAVDQGHHHHHHPDAIQAEDIPRLAGGSDLSRNWSERLRELAEYRRVNGTWPNQKSSALGRWLNTQKGQYQRGALSEDRAARLREIEGFDFGRKNVDWSERYAQLRQFHAEHGHSNVTNSHETLGTWVATQRYQYAKRELKDERIHALNELQFDFKPNPTPPSFNERCEQLLSYREQHGTWPPLSAGSLGRWLGDQRRKARRGLITADRGARFAEMGVPLPDVETRDAQASAAASGSPRKQPADIKTWDERYEMLREYVEKEGNANVPKSHPELGRWVKKNRANYQSKNLAQAKIDKLNAVNFQWRLRDSYQTGVWSQRYEELKNYHKANGNCNISTNKKGLGYWIKEQRKRFRKGKMPEEQVDLLRQIDFNFGMSQQDMNQKWEARFQELVAARQPDGSFNIEPKSELWWWITYEKRLYSEGKLSEEKTQRFEDVGFVLGKGKTAWEIRYKELVRYRNEVGTANVNVNEGTLGRWVQTQRQLHRQGKLTDDRAALLEGIDGFEWSLRLLDLGKTEGLDDDADDGGDPSQRKKRRRDPNAPKHNLSAFLIFSNANRARAKMEHIDLSYNEITKLLAEEFKSIPPEERAKWDMQARQDRDRFEREMRDYIPVADFGDDAGDLADNDEGGARKKVKKDPNEPRYFASAFLLYSDATREKVHADNPSLSYHDVTSLLSSNFKEISIEERAHWDNLAAEDRARYDREMAEFRAYEPEPIGVPDPHGQEAPPEGGVVAQPLDIPVVDVAEVVQERVNVPPAIEEHSAYEDGGDPSVHAQV</sequence>
<accession>K0T741</accession>
<dbReference type="eggNOG" id="KOG0381">
    <property type="taxonomic scope" value="Eukaryota"/>
</dbReference>
<dbReference type="Gene3D" id="1.10.30.10">
    <property type="entry name" value="High mobility group box domain"/>
    <property type="match status" value="2"/>
</dbReference>
<keyword evidence="1" id="KW-0238">DNA-binding</keyword>
<dbReference type="PROSITE" id="PS50118">
    <property type="entry name" value="HMG_BOX_2"/>
    <property type="match status" value="2"/>
</dbReference>
<feature type="region of interest" description="Disordered" evidence="2">
    <location>
        <begin position="298"/>
        <end position="317"/>
    </location>
</feature>
<evidence type="ECO:0000259" key="3">
    <source>
        <dbReference type="PROSITE" id="PS50118"/>
    </source>
</evidence>
<dbReference type="SMART" id="SM00398">
    <property type="entry name" value="HMG"/>
    <property type="match status" value="2"/>
</dbReference>
<dbReference type="PANTHER" id="PTHR33418:SF1">
    <property type="entry name" value="HELICASE-ASSOCIATED DOMAIN-CONTAINING PROTEIN"/>
    <property type="match status" value="1"/>
</dbReference>
<dbReference type="GO" id="GO:0005634">
    <property type="term" value="C:nucleus"/>
    <property type="evidence" value="ECO:0007669"/>
    <property type="project" value="UniProtKB-UniRule"/>
</dbReference>
<feature type="region of interest" description="Disordered" evidence="2">
    <location>
        <begin position="829"/>
        <end position="849"/>
    </location>
</feature>
<feature type="compositionally biased region" description="Polar residues" evidence="2">
    <location>
        <begin position="1"/>
        <end position="13"/>
    </location>
</feature>
<feature type="domain" description="HMG box" evidence="3">
    <location>
        <begin position="714"/>
        <end position="782"/>
    </location>
</feature>
<protein>
    <recommendedName>
        <fullName evidence="3">HMG box domain-containing protein</fullName>
    </recommendedName>
</protein>
<name>K0T741_THAOC</name>